<dbReference type="InterPro" id="IPR011167">
    <property type="entry name" value="Fe_dep_fumarate_hydratase"/>
</dbReference>
<sequence length="504" mass="53136">MTLIRPDDIVESVRSALQYISIYHAPDYLERLVEAWHGEQSVPAKNAIGQILESARLAAIGRRPICQDTGMVTVFARLGQGARIGGDRPLDQLINEATRLAYLDAGNPLRASMVRDPLFERTNTRDNTPAVTHVELVAGETLELIVAAKGGGSENKARFTVLNPAASVEDWVVETVAGLGAGWCPPGVISIGVGGSAEKAMLLGKRAALDPIDMGRLLKEGPSSRIEEMRLDLYHRINGLGIGAQGLGGLATVVDVKVATYPTHAASKPVALIPQCAANRHAHLTLTGEGPVHLAPPPLSAFPEITTVAAGADAPRRVNLDTLTKEEVAGWKIGETLLLSGRLLTGRDAAHKRIAETLAKGEDLPVSLKGRAIYYVGPVDPVGDEVVGPAGPTTATRMDGFTDIMLDQGVLAMIGKAERGAATIDSIARHGASYLVAVGGAAVLVAKAVREARLLAWEDLGMEAIREFVVEDMPVTVAVDAAGASVHREGPARWRRPAPAPAEA</sequence>
<proteinExistence type="inferred from homology"/>
<dbReference type="NCBIfam" id="TIGR00722">
    <property type="entry name" value="ttdA_fumA_fumB"/>
    <property type="match status" value="1"/>
</dbReference>
<dbReference type="PIRSF" id="PIRSF001394">
    <property type="entry name" value="Fe_dep_fumar_hy"/>
    <property type="match status" value="1"/>
</dbReference>
<keyword evidence="8 10" id="KW-0411">Iron-sulfur</keyword>
<dbReference type="GO" id="GO:0006091">
    <property type="term" value="P:generation of precursor metabolites and energy"/>
    <property type="evidence" value="ECO:0007669"/>
    <property type="project" value="InterPro"/>
</dbReference>
<keyword evidence="9 10" id="KW-0456">Lyase</keyword>
<keyword evidence="14" id="KW-1185">Reference proteome</keyword>
<keyword evidence="5 10" id="KW-0004">4Fe-4S</keyword>
<evidence type="ECO:0000256" key="6">
    <source>
        <dbReference type="ARBA" id="ARBA00022723"/>
    </source>
</evidence>
<gene>
    <name evidence="13" type="ORF">SAMN05216258_107228</name>
</gene>
<keyword evidence="7 10" id="KW-0408">Iron</keyword>
<dbReference type="EMBL" id="FOQH01000007">
    <property type="protein sequence ID" value="SFI51592.1"/>
    <property type="molecule type" value="Genomic_DNA"/>
</dbReference>
<evidence type="ECO:0000256" key="3">
    <source>
        <dbReference type="ARBA" id="ARBA00008876"/>
    </source>
</evidence>
<evidence type="ECO:0000256" key="7">
    <source>
        <dbReference type="ARBA" id="ARBA00023004"/>
    </source>
</evidence>
<evidence type="ECO:0000259" key="12">
    <source>
        <dbReference type="Pfam" id="PF05683"/>
    </source>
</evidence>
<evidence type="ECO:0000256" key="2">
    <source>
        <dbReference type="ARBA" id="ARBA00001966"/>
    </source>
</evidence>
<dbReference type="PANTHER" id="PTHR43351">
    <property type="entry name" value="L(+)-TARTRATE DEHYDRATASE SUBUNIT BETA"/>
    <property type="match status" value="1"/>
</dbReference>
<dbReference type="STRING" id="1114924.SAMN05216258_107228"/>
<comment type="cofactor">
    <cofactor evidence="2 10">
        <name>[4Fe-4S] cluster</name>
        <dbReference type="ChEBI" id="CHEBI:49883"/>
    </cofactor>
</comment>
<dbReference type="InterPro" id="IPR004646">
    <property type="entry name" value="Fe-S_hydro-lyase_TtdA-typ_cat"/>
</dbReference>
<dbReference type="GO" id="GO:0051539">
    <property type="term" value="F:4 iron, 4 sulfur cluster binding"/>
    <property type="evidence" value="ECO:0007669"/>
    <property type="project" value="UniProtKB-UniRule"/>
</dbReference>
<evidence type="ECO:0000313" key="14">
    <source>
        <dbReference type="Proteomes" id="UP000199377"/>
    </source>
</evidence>
<dbReference type="SUPFAM" id="SSF117457">
    <property type="entry name" value="FumA C-terminal domain-like"/>
    <property type="match status" value="1"/>
</dbReference>
<dbReference type="Gene3D" id="3.20.130.10">
    <property type="entry name" value="Fe-S hydro-lyase, tartrate dehydratase beta-type, catalytic domain"/>
    <property type="match status" value="1"/>
</dbReference>
<evidence type="ECO:0000313" key="13">
    <source>
        <dbReference type="EMBL" id="SFI51592.1"/>
    </source>
</evidence>
<dbReference type="Pfam" id="PF05681">
    <property type="entry name" value="Fumerase"/>
    <property type="match status" value="1"/>
</dbReference>
<evidence type="ECO:0000256" key="1">
    <source>
        <dbReference type="ARBA" id="ARBA00000929"/>
    </source>
</evidence>
<evidence type="ECO:0000256" key="9">
    <source>
        <dbReference type="ARBA" id="ARBA00023239"/>
    </source>
</evidence>
<dbReference type="InterPro" id="IPR036660">
    <property type="entry name" value="Fe-S_hydroAse_TtdB_cat_sf"/>
</dbReference>
<evidence type="ECO:0000259" key="11">
    <source>
        <dbReference type="Pfam" id="PF05681"/>
    </source>
</evidence>
<dbReference type="AlphaFoldDB" id="A0A1I3IUH2"/>
<evidence type="ECO:0000256" key="4">
    <source>
        <dbReference type="ARBA" id="ARBA00011738"/>
    </source>
</evidence>
<feature type="domain" description="Fe-S hydro-lyase tartrate dehydratase alpha-type catalytic" evidence="11">
    <location>
        <begin position="11"/>
        <end position="284"/>
    </location>
</feature>
<comment type="function">
    <text evidence="10">Catalyzes the reversible hydration of fumarate to (S)-malate.</text>
</comment>
<comment type="similarity">
    <text evidence="3 10">Belongs to the class-I fumarase family.</text>
</comment>
<evidence type="ECO:0000256" key="10">
    <source>
        <dbReference type="PIRNR" id="PIRNR001394"/>
    </source>
</evidence>
<dbReference type="Pfam" id="PF05683">
    <property type="entry name" value="Fumerase_C"/>
    <property type="match status" value="1"/>
</dbReference>
<dbReference type="OrthoDB" id="9798978at2"/>
<dbReference type="NCBIfam" id="TIGR00723">
    <property type="entry name" value="ttdB_fumA_fumB"/>
    <property type="match status" value="1"/>
</dbReference>
<name>A0A1I3IUH2_9RHOB</name>
<dbReference type="Proteomes" id="UP000199377">
    <property type="component" value="Unassembled WGS sequence"/>
</dbReference>
<organism evidence="13 14">
    <name type="scientific">Albimonas pacifica</name>
    <dbReference type="NCBI Taxonomy" id="1114924"/>
    <lineage>
        <taxon>Bacteria</taxon>
        <taxon>Pseudomonadati</taxon>
        <taxon>Pseudomonadota</taxon>
        <taxon>Alphaproteobacteria</taxon>
        <taxon>Rhodobacterales</taxon>
        <taxon>Paracoccaceae</taxon>
        <taxon>Albimonas</taxon>
    </lineage>
</organism>
<reference evidence="13 14" key="1">
    <citation type="submission" date="2016-10" db="EMBL/GenBank/DDBJ databases">
        <authorList>
            <person name="de Groot N.N."/>
        </authorList>
    </citation>
    <scope>NUCLEOTIDE SEQUENCE [LARGE SCALE GENOMIC DNA]</scope>
    <source>
        <strain evidence="13 14">CGMCC 1.11030</strain>
    </source>
</reference>
<dbReference type="PANTHER" id="PTHR43351:SF2">
    <property type="entry name" value="L(+)-TARTRATE DEHYDRATASE SUBUNIT BETA-RELATED"/>
    <property type="match status" value="1"/>
</dbReference>
<dbReference type="InterPro" id="IPR004647">
    <property type="entry name" value="Fe-S_hydro-lyase_TtdB-typ_cat"/>
</dbReference>
<comment type="subunit">
    <text evidence="4 10">Homodimer.</text>
</comment>
<protein>
    <recommendedName>
        <fullName evidence="10">Fumarate hydratase class I</fullName>
        <ecNumber evidence="10">4.2.1.2</ecNumber>
    </recommendedName>
</protein>
<feature type="domain" description="Fe-S hydro-lyase tartrate dehydratase beta-type catalytic" evidence="12">
    <location>
        <begin position="288"/>
        <end position="489"/>
    </location>
</feature>
<accession>A0A1I3IUH2</accession>
<dbReference type="EC" id="4.2.1.2" evidence="10"/>
<keyword evidence="6 10" id="KW-0479">Metal-binding</keyword>
<dbReference type="GO" id="GO:0046872">
    <property type="term" value="F:metal ion binding"/>
    <property type="evidence" value="ECO:0007669"/>
    <property type="project" value="UniProtKB-UniRule"/>
</dbReference>
<comment type="catalytic activity">
    <reaction evidence="1 10">
        <text>(S)-malate = fumarate + H2O</text>
        <dbReference type="Rhea" id="RHEA:12460"/>
        <dbReference type="ChEBI" id="CHEBI:15377"/>
        <dbReference type="ChEBI" id="CHEBI:15589"/>
        <dbReference type="ChEBI" id="CHEBI:29806"/>
        <dbReference type="EC" id="4.2.1.2"/>
    </reaction>
</comment>
<evidence type="ECO:0000256" key="8">
    <source>
        <dbReference type="ARBA" id="ARBA00023014"/>
    </source>
</evidence>
<dbReference type="RefSeq" id="WP_092861280.1">
    <property type="nucleotide sequence ID" value="NZ_FOQH01000007.1"/>
</dbReference>
<dbReference type="GO" id="GO:0004333">
    <property type="term" value="F:fumarate hydratase activity"/>
    <property type="evidence" value="ECO:0007669"/>
    <property type="project" value="UniProtKB-UniRule"/>
</dbReference>
<evidence type="ECO:0000256" key="5">
    <source>
        <dbReference type="ARBA" id="ARBA00022485"/>
    </source>
</evidence>